<dbReference type="PROSITE" id="PS00893">
    <property type="entry name" value="NUDIX_BOX"/>
    <property type="match status" value="1"/>
</dbReference>
<accession>A0A429ZH93</accession>
<dbReference type="InterPro" id="IPR015797">
    <property type="entry name" value="NUDIX_hydrolase-like_dom_sf"/>
</dbReference>
<dbReference type="PANTHER" id="PTHR42904">
    <property type="entry name" value="NUDIX HYDROLASE, NUDC SUBFAMILY"/>
    <property type="match status" value="1"/>
</dbReference>
<evidence type="ECO:0000256" key="8">
    <source>
        <dbReference type="ARBA" id="ARBA00023027"/>
    </source>
</evidence>
<evidence type="ECO:0000256" key="5">
    <source>
        <dbReference type="ARBA" id="ARBA00022723"/>
    </source>
</evidence>
<protein>
    <recommendedName>
        <fullName evidence="4">NAD(+) diphosphatase</fullName>
        <ecNumber evidence="4">3.6.1.22</ecNumber>
    </recommendedName>
</protein>
<organism evidence="11 12">
    <name type="scientific">Vagococcus salmoninarum</name>
    <dbReference type="NCBI Taxonomy" id="2739"/>
    <lineage>
        <taxon>Bacteria</taxon>
        <taxon>Bacillati</taxon>
        <taxon>Bacillota</taxon>
        <taxon>Bacilli</taxon>
        <taxon>Lactobacillales</taxon>
        <taxon>Enterococcaceae</taxon>
        <taxon>Vagococcus</taxon>
    </lineage>
</organism>
<dbReference type="InterPro" id="IPR050241">
    <property type="entry name" value="NAD-cap_RNA_hydrolase_NudC"/>
</dbReference>
<dbReference type="GO" id="GO:0019677">
    <property type="term" value="P:NAD+ catabolic process"/>
    <property type="evidence" value="ECO:0007669"/>
    <property type="project" value="TreeGrafter"/>
</dbReference>
<comment type="caution">
    <text evidence="11">The sequence shown here is derived from an EMBL/GenBank/DDBJ whole genome shotgun (WGS) entry which is preliminary data.</text>
</comment>
<keyword evidence="7" id="KW-0460">Magnesium</keyword>
<evidence type="ECO:0000313" key="11">
    <source>
        <dbReference type="EMBL" id="RST93093.1"/>
    </source>
</evidence>
<dbReference type="GO" id="GO:0035529">
    <property type="term" value="F:NADH pyrophosphatase activity"/>
    <property type="evidence" value="ECO:0007669"/>
    <property type="project" value="TreeGrafter"/>
</dbReference>
<dbReference type="AlphaFoldDB" id="A0A429ZH93"/>
<dbReference type="OrthoDB" id="9800077at2"/>
<comment type="cofactor">
    <cofactor evidence="1">
        <name>Mg(2+)</name>
        <dbReference type="ChEBI" id="CHEBI:18420"/>
    </cofactor>
</comment>
<keyword evidence="12" id="KW-1185">Reference proteome</keyword>
<dbReference type="GO" id="GO:0006742">
    <property type="term" value="P:NADP+ catabolic process"/>
    <property type="evidence" value="ECO:0007669"/>
    <property type="project" value="TreeGrafter"/>
</dbReference>
<dbReference type="Gene3D" id="3.90.79.10">
    <property type="entry name" value="Nucleoside Triphosphate Pyrophosphohydrolase"/>
    <property type="match status" value="1"/>
</dbReference>
<comment type="catalytic activity">
    <reaction evidence="9">
        <text>a 5'-end NAD(+)-phospho-ribonucleoside in mRNA + H2O = a 5'-end phospho-adenosine-phospho-ribonucleoside in mRNA + beta-nicotinamide D-ribonucleotide + 2 H(+)</text>
        <dbReference type="Rhea" id="RHEA:60876"/>
        <dbReference type="Rhea" id="RHEA-COMP:15698"/>
        <dbReference type="Rhea" id="RHEA-COMP:15719"/>
        <dbReference type="ChEBI" id="CHEBI:14649"/>
        <dbReference type="ChEBI" id="CHEBI:15377"/>
        <dbReference type="ChEBI" id="CHEBI:15378"/>
        <dbReference type="ChEBI" id="CHEBI:144029"/>
        <dbReference type="ChEBI" id="CHEBI:144051"/>
    </reaction>
    <physiologicalReaction direction="left-to-right" evidence="9">
        <dbReference type="Rhea" id="RHEA:60877"/>
    </physiologicalReaction>
</comment>
<dbReference type="SUPFAM" id="SSF55811">
    <property type="entry name" value="Nudix"/>
    <property type="match status" value="1"/>
</dbReference>
<dbReference type="PROSITE" id="PS51462">
    <property type="entry name" value="NUDIX"/>
    <property type="match status" value="1"/>
</dbReference>
<sequence>MQKYCSKCGGALSVKLVEEEGLIPFCDDCQELRFPTFSTAMSTIVLNPQKNKILLIKQGGRQQFVLVAGYVTLGEAVETTVRREVLEEVGLKVTEERFLRSSYYEKTNTLMLNFESVVSSEELTIKVNEVDEAQWFTFSEAKAQIIPNSLAECFLLNFLKDLESN</sequence>
<proteinExistence type="inferred from homology"/>
<keyword evidence="5" id="KW-0479">Metal-binding</keyword>
<evidence type="ECO:0000256" key="4">
    <source>
        <dbReference type="ARBA" id="ARBA00012381"/>
    </source>
</evidence>
<dbReference type="GO" id="GO:0046872">
    <property type="term" value="F:metal ion binding"/>
    <property type="evidence" value="ECO:0007669"/>
    <property type="project" value="UniProtKB-KW"/>
</dbReference>
<dbReference type="EMBL" id="NGJU01000020">
    <property type="protein sequence ID" value="RST93093.1"/>
    <property type="molecule type" value="Genomic_DNA"/>
</dbReference>
<name>A0A429ZH93_9ENTE</name>
<keyword evidence="8" id="KW-0520">NAD</keyword>
<dbReference type="GO" id="GO:0005829">
    <property type="term" value="C:cytosol"/>
    <property type="evidence" value="ECO:0007669"/>
    <property type="project" value="TreeGrafter"/>
</dbReference>
<dbReference type="Proteomes" id="UP000287239">
    <property type="component" value="Unassembled WGS sequence"/>
</dbReference>
<gene>
    <name evidence="11" type="ORF">CBF35_12255</name>
</gene>
<dbReference type="CDD" id="cd03429">
    <property type="entry name" value="NUDIX_NADH_pyrophosphatase_Nudt13"/>
    <property type="match status" value="1"/>
</dbReference>
<dbReference type="InterPro" id="IPR000086">
    <property type="entry name" value="NUDIX_hydrolase_dom"/>
</dbReference>
<evidence type="ECO:0000256" key="9">
    <source>
        <dbReference type="ARBA" id="ARBA00023679"/>
    </source>
</evidence>
<comment type="similarity">
    <text evidence="3">Belongs to the Nudix hydrolase family. NudC subfamily.</text>
</comment>
<evidence type="ECO:0000256" key="6">
    <source>
        <dbReference type="ARBA" id="ARBA00022801"/>
    </source>
</evidence>
<dbReference type="EC" id="3.6.1.22" evidence="4"/>
<dbReference type="InterPro" id="IPR020084">
    <property type="entry name" value="NUDIX_hydrolase_CS"/>
</dbReference>
<dbReference type="InterPro" id="IPR049734">
    <property type="entry name" value="NudC-like_C"/>
</dbReference>
<evidence type="ECO:0000256" key="7">
    <source>
        <dbReference type="ARBA" id="ARBA00022842"/>
    </source>
</evidence>
<evidence type="ECO:0000256" key="3">
    <source>
        <dbReference type="ARBA" id="ARBA00009595"/>
    </source>
</evidence>
<comment type="cofactor">
    <cofactor evidence="2">
        <name>Zn(2+)</name>
        <dbReference type="ChEBI" id="CHEBI:29105"/>
    </cofactor>
</comment>
<evidence type="ECO:0000313" key="12">
    <source>
        <dbReference type="Proteomes" id="UP000287239"/>
    </source>
</evidence>
<dbReference type="PANTHER" id="PTHR42904:SF6">
    <property type="entry name" value="NAD-CAPPED RNA HYDROLASE NUDT12"/>
    <property type="match status" value="1"/>
</dbReference>
<reference evidence="11 12" key="1">
    <citation type="submission" date="2017-05" db="EMBL/GenBank/DDBJ databases">
        <title>Vagococcus spp. assemblies.</title>
        <authorList>
            <person name="Gulvik C.A."/>
        </authorList>
    </citation>
    <scope>NUCLEOTIDE SEQUENCE [LARGE SCALE GENOMIC DNA]</scope>
    <source>
        <strain evidence="11 12">NCFB 2777</strain>
    </source>
</reference>
<evidence type="ECO:0000256" key="1">
    <source>
        <dbReference type="ARBA" id="ARBA00001946"/>
    </source>
</evidence>
<evidence type="ECO:0000256" key="2">
    <source>
        <dbReference type="ARBA" id="ARBA00001947"/>
    </source>
</evidence>
<feature type="domain" description="Nudix hydrolase" evidence="10">
    <location>
        <begin position="36"/>
        <end position="159"/>
    </location>
</feature>
<evidence type="ECO:0000259" key="10">
    <source>
        <dbReference type="PROSITE" id="PS51462"/>
    </source>
</evidence>
<dbReference type="Pfam" id="PF00293">
    <property type="entry name" value="NUDIX"/>
    <property type="match status" value="1"/>
</dbReference>
<keyword evidence="6 11" id="KW-0378">Hydrolase</keyword>